<dbReference type="Proteomes" id="UP000316621">
    <property type="component" value="Chromosome 9"/>
</dbReference>
<dbReference type="EMBL" id="CM010723">
    <property type="protein sequence ID" value="RZC76754.1"/>
    <property type="molecule type" value="Genomic_DNA"/>
</dbReference>
<dbReference type="InterPro" id="IPR051177">
    <property type="entry name" value="CIK-Related_Protein"/>
</dbReference>
<dbReference type="AlphaFoldDB" id="A0A4Y7KTT9"/>
<name>A0A4Y7KTT9_PAPSO</name>
<protein>
    <submittedName>
        <fullName evidence="1">Uncharacterized protein</fullName>
    </submittedName>
</protein>
<keyword evidence="2" id="KW-1185">Reference proteome</keyword>
<sequence length="203" mass="22392">MMADVVTDLQRMLSVDGASRLRALDVTGNPTSLIYGCAANDLTMVLTITESQGKSNFELSTPPVLFPVLSTEAGETLLLIVKHSELRTNKLVKQAVLSRGHGLALKAIVAATIQRCPAVDHSATTLMCTLGVANWIFKQHGIEFVAEHVLPLLLPLLISQQSSVQQLANYMLFVKDIPRWFKQDDMFLLRQIAEQHEMKIGVL</sequence>
<dbReference type="PANTHER" id="PTHR12984">
    <property type="entry name" value="SCY1-RELATED S/T PROTEIN KINASE-LIKE"/>
    <property type="match status" value="1"/>
</dbReference>
<organism evidence="1 2">
    <name type="scientific">Papaver somniferum</name>
    <name type="common">Opium poppy</name>
    <dbReference type="NCBI Taxonomy" id="3469"/>
    <lineage>
        <taxon>Eukaryota</taxon>
        <taxon>Viridiplantae</taxon>
        <taxon>Streptophyta</taxon>
        <taxon>Embryophyta</taxon>
        <taxon>Tracheophyta</taxon>
        <taxon>Spermatophyta</taxon>
        <taxon>Magnoliopsida</taxon>
        <taxon>Ranunculales</taxon>
        <taxon>Papaveraceae</taxon>
        <taxon>Papaveroideae</taxon>
        <taxon>Papaver</taxon>
    </lineage>
</organism>
<gene>
    <name evidence="1" type="ORF">C5167_000932</name>
</gene>
<dbReference type="PANTHER" id="PTHR12984:SF6">
    <property type="entry name" value="SCY1-LIKE PROTEIN 2"/>
    <property type="match status" value="1"/>
</dbReference>
<reference evidence="1 2" key="1">
    <citation type="journal article" date="2018" name="Science">
        <title>The opium poppy genome and morphinan production.</title>
        <authorList>
            <person name="Guo L."/>
            <person name="Winzer T."/>
            <person name="Yang X."/>
            <person name="Li Y."/>
            <person name="Ning Z."/>
            <person name="He Z."/>
            <person name="Teodor R."/>
            <person name="Lu Y."/>
            <person name="Bowser T.A."/>
            <person name="Graham I.A."/>
            <person name="Ye K."/>
        </authorList>
    </citation>
    <scope>NUCLEOTIDE SEQUENCE [LARGE SCALE GENOMIC DNA]</scope>
    <source>
        <strain evidence="2">cv. HN1</strain>
        <tissue evidence="1">Leaves</tissue>
    </source>
</reference>
<proteinExistence type="predicted"/>
<dbReference type="Gramene" id="RZC76754">
    <property type="protein sequence ID" value="RZC76754"/>
    <property type="gene ID" value="C5167_000932"/>
</dbReference>
<evidence type="ECO:0000313" key="2">
    <source>
        <dbReference type="Proteomes" id="UP000316621"/>
    </source>
</evidence>
<accession>A0A4Y7KTT9</accession>
<evidence type="ECO:0000313" key="1">
    <source>
        <dbReference type="EMBL" id="RZC76754.1"/>
    </source>
</evidence>